<dbReference type="InterPro" id="IPR010359">
    <property type="entry name" value="IrrE_HExxH"/>
</dbReference>
<accession>A0ABP7F3W7</accession>
<dbReference type="Gene3D" id="1.10.10.2910">
    <property type="match status" value="1"/>
</dbReference>
<protein>
    <recommendedName>
        <fullName evidence="1">IrrE N-terminal-like domain-containing protein</fullName>
    </recommendedName>
</protein>
<evidence type="ECO:0000313" key="3">
    <source>
        <dbReference type="Proteomes" id="UP001501004"/>
    </source>
</evidence>
<evidence type="ECO:0000313" key="2">
    <source>
        <dbReference type="EMBL" id="GAA3730565.1"/>
    </source>
</evidence>
<gene>
    <name evidence="2" type="ORF">GCM10022239_03920</name>
</gene>
<dbReference type="RefSeq" id="WP_344753147.1">
    <property type="nucleotide sequence ID" value="NZ_BAABAE010000001.1"/>
</dbReference>
<comment type="caution">
    <text evidence="2">The sequence shown here is derived from an EMBL/GenBank/DDBJ whole genome shotgun (WGS) entry which is preliminary data.</text>
</comment>
<evidence type="ECO:0000259" key="1">
    <source>
        <dbReference type="Pfam" id="PF06114"/>
    </source>
</evidence>
<proteinExistence type="predicted"/>
<dbReference type="EMBL" id="BAABAE010000001">
    <property type="protein sequence ID" value="GAA3730565.1"/>
    <property type="molecule type" value="Genomic_DNA"/>
</dbReference>
<organism evidence="2 3">
    <name type="scientific">Leifsonella bigeumensis</name>
    <dbReference type="NCBI Taxonomy" id="433643"/>
    <lineage>
        <taxon>Bacteria</taxon>
        <taxon>Bacillati</taxon>
        <taxon>Actinomycetota</taxon>
        <taxon>Actinomycetes</taxon>
        <taxon>Micrococcales</taxon>
        <taxon>Microbacteriaceae</taxon>
        <taxon>Leifsonella</taxon>
    </lineage>
</organism>
<dbReference type="Pfam" id="PF06114">
    <property type="entry name" value="Peptidase_M78"/>
    <property type="match status" value="1"/>
</dbReference>
<sequence length="126" mass="14451">METNLAASYDPHEHADALGIRVEYQRLRTANGLWLPDYRTIILQPRMRRIIERSVLAHELGHVCLGHRESSPRNELRADRWAVRHLITPEALERVALFSGDPGEWCHELGVSADLIERAVLDRRAA</sequence>
<keyword evidence="3" id="KW-1185">Reference proteome</keyword>
<dbReference type="Proteomes" id="UP001501004">
    <property type="component" value="Unassembled WGS sequence"/>
</dbReference>
<feature type="domain" description="IrrE N-terminal-like" evidence="1">
    <location>
        <begin position="15"/>
        <end position="117"/>
    </location>
</feature>
<name>A0ABP7F3W7_9MICO</name>
<reference evidence="3" key="1">
    <citation type="journal article" date="2019" name="Int. J. Syst. Evol. Microbiol.">
        <title>The Global Catalogue of Microorganisms (GCM) 10K type strain sequencing project: providing services to taxonomists for standard genome sequencing and annotation.</title>
        <authorList>
            <consortium name="The Broad Institute Genomics Platform"/>
            <consortium name="The Broad Institute Genome Sequencing Center for Infectious Disease"/>
            <person name="Wu L."/>
            <person name="Ma J."/>
        </authorList>
    </citation>
    <scope>NUCLEOTIDE SEQUENCE [LARGE SCALE GENOMIC DNA]</scope>
    <source>
        <strain evidence="3">JCM 16949</strain>
    </source>
</reference>